<gene>
    <name evidence="4" type="ORF">S12H4_42493</name>
</gene>
<evidence type="ECO:0000259" key="3">
    <source>
        <dbReference type="Pfam" id="PF08240"/>
    </source>
</evidence>
<dbReference type="PANTHER" id="PTHR43401:SF2">
    <property type="entry name" value="L-THREONINE 3-DEHYDROGENASE"/>
    <property type="match status" value="1"/>
</dbReference>
<dbReference type="Pfam" id="PF08240">
    <property type="entry name" value="ADH_N"/>
    <property type="match status" value="1"/>
</dbReference>
<dbReference type="InterPro" id="IPR011032">
    <property type="entry name" value="GroES-like_sf"/>
</dbReference>
<evidence type="ECO:0000256" key="1">
    <source>
        <dbReference type="ARBA" id="ARBA00023002"/>
    </source>
</evidence>
<dbReference type="EMBL" id="BARW01026009">
    <property type="protein sequence ID" value="GAJ14627.1"/>
    <property type="molecule type" value="Genomic_DNA"/>
</dbReference>
<name>X1VBW3_9ZZZZ</name>
<feature type="domain" description="Alcohol dehydrogenase-like C-terminal" evidence="2">
    <location>
        <begin position="156"/>
        <end position="241"/>
    </location>
</feature>
<keyword evidence="1" id="KW-0560">Oxidoreductase</keyword>
<dbReference type="InterPro" id="IPR013154">
    <property type="entry name" value="ADH-like_N"/>
</dbReference>
<reference evidence="4" key="1">
    <citation type="journal article" date="2014" name="Front. Microbiol.">
        <title>High frequency of phylogenetically diverse reductive dehalogenase-homologous genes in deep subseafloor sedimentary metagenomes.</title>
        <authorList>
            <person name="Kawai M."/>
            <person name="Futagami T."/>
            <person name="Toyoda A."/>
            <person name="Takaki Y."/>
            <person name="Nishi S."/>
            <person name="Hori S."/>
            <person name="Arai W."/>
            <person name="Tsubouchi T."/>
            <person name="Morono Y."/>
            <person name="Uchiyama I."/>
            <person name="Ito T."/>
            <person name="Fujiyama A."/>
            <person name="Inagaki F."/>
            <person name="Takami H."/>
        </authorList>
    </citation>
    <scope>NUCLEOTIDE SEQUENCE</scope>
    <source>
        <strain evidence="4">Expedition CK06-06</strain>
    </source>
</reference>
<protein>
    <submittedName>
        <fullName evidence="4">Uncharacterized protein</fullName>
    </submittedName>
</protein>
<dbReference type="InterPro" id="IPR050129">
    <property type="entry name" value="Zn_alcohol_dh"/>
</dbReference>
<dbReference type="SUPFAM" id="SSF51735">
    <property type="entry name" value="NAD(P)-binding Rossmann-fold domains"/>
    <property type="match status" value="1"/>
</dbReference>
<dbReference type="Gene3D" id="3.90.180.10">
    <property type="entry name" value="Medium-chain alcohol dehydrogenases, catalytic domain"/>
    <property type="match status" value="2"/>
</dbReference>
<evidence type="ECO:0000259" key="2">
    <source>
        <dbReference type="Pfam" id="PF00107"/>
    </source>
</evidence>
<evidence type="ECO:0000313" key="4">
    <source>
        <dbReference type="EMBL" id="GAJ14627.1"/>
    </source>
</evidence>
<dbReference type="InterPro" id="IPR036291">
    <property type="entry name" value="NAD(P)-bd_dom_sf"/>
</dbReference>
<dbReference type="AlphaFoldDB" id="X1VBW3"/>
<feature type="domain" description="Alcohol dehydrogenase-like N-terminal" evidence="3">
    <location>
        <begin position="23"/>
        <end position="83"/>
    </location>
</feature>
<dbReference type="InterPro" id="IPR013149">
    <property type="entry name" value="ADH-like_C"/>
</dbReference>
<dbReference type="GO" id="GO:0016491">
    <property type="term" value="F:oxidoreductase activity"/>
    <property type="evidence" value="ECO:0007669"/>
    <property type="project" value="UniProtKB-KW"/>
</dbReference>
<feature type="non-terminal residue" evidence="4">
    <location>
        <position position="241"/>
    </location>
</feature>
<accession>X1VBW3</accession>
<dbReference type="Gene3D" id="3.40.50.720">
    <property type="entry name" value="NAD(P)-binding Rossmann-like Domain"/>
    <property type="match status" value="1"/>
</dbReference>
<proteinExistence type="predicted"/>
<sequence length="241" mass="26228">MRALLFPEPWVVKLIDIEIPKPGPREILAQIISVGICGSDVGIFEGGHWITAHEPGGHGHETGAIAIEVGEEVQTISEGDHLARMGQGYAEYSTHVNVIGHGKDELVEALPIVRNDLSMDEISFADAVGCAINCYERAEFERIEGEKKAIVLGLGPIGLILTQILLKNGIEVATSEPYHHKRELAKHWGAKVFSPSEYSRSTHGKETVVDGIKKDFGEADAVFEMVGFNDTLLDAIDLVKP</sequence>
<dbReference type="Pfam" id="PF00107">
    <property type="entry name" value="ADH_zinc_N"/>
    <property type="match status" value="1"/>
</dbReference>
<organism evidence="4">
    <name type="scientific">marine sediment metagenome</name>
    <dbReference type="NCBI Taxonomy" id="412755"/>
    <lineage>
        <taxon>unclassified sequences</taxon>
        <taxon>metagenomes</taxon>
        <taxon>ecological metagenomes</taxon>
    </lineage>
</organism>
<comment type="caution">
    <text evidence="4">The sequence shown here is derived from an EMBL/GenBank/DDBJ whole genome shotgun (WGS) entry which is preliminary data.</text>
</comment>
<dbReference type="PANTHER" id="PTHR43401">
    <property type="entry name" value="L-THREONINE 3-DEHYDROGENASE"/>
    <property type="match status" value="1"/>
</dbReference>
<dbReference type="SUPFAM" id="SSF50129">
    <property type="entry name" value="GroES-like"/>
    <property type="match status" value="1"/>
</dbReference>